<reference evidence="2 3" key="1">
    <citation type="submission" date="2019-05" db="EMBL/GenBank/DDBJ databases">
        <title>Another draft genome of Portunus trituberculatus and its Hox gene families provides insights of decapod evolution.</title>
        <authorList>
            <person name="Jeong J.-H."/>
            <person name="Song I."/>
            <person name="Kim S."/>
            <person name="Choi T."/>
            <person name="Kim D."/>
            <person name="Ryu S."/>
            <person name="Kim W."/>
        </authorList>
    </citation>
    <scope>NUCLEOTIDE SEQUENCE [LARGE SCALE GENOMIC DNA]</scope>
    <source>
        <tissue evidence="2">Muscle</tissue>
    </source>
</reference>
<proteinExistence type="predicted"/>
<gene>
    <name evidence="2" type="ORF">E2C01_070168</name>
</gene>
<name>A0A5B7I0K8_PORTR</name>
<keyword evidence="3" id="KW-1185">Reference proteome</keyword>
<dbReference type="Proteomes" id="UP000324222">
    <property type="component" value="Unassembled WGS sequence"/>
</dbReference>
<dbReference type="EMBL" id="VSRR010041827">
    <property type="protein sequence ID" value="MPC75773.1"/>
    <property type="molecule type" value="Genomic_DNA"/>
</dbReference>
<evidence type="ECO:0000313" key="2">
    <source>
        <dbReference type="EMBL" id="MPC75773.1"/>
    </source>
</evidence>
<evidence type="ECO:0000313" key="3">
    <source>
        <dbReference type="Proteomes" id="UP000324222"/>
    </source>
</evidence>
<evidence type="ECO:0000256" key="1">
    <source>
        <dbReference type="SAM" id="MobiDB-lite"/>
    </source>
</evidence>
<dbReference type="AlphaFoldDB" id="A0A5B7I0K8"/>
<feature type="compositionally biased region" description="Polar residues" evidence="1">
    <location>
        <begin position="180"/>
        <end position="192"/>
    </location>
</feature>
<protein>
    <submittedName>
        <fullName evidence="2">Uncharacterized protein</fullName>
    </submittedName>
</protein>
<organism evidence="2 3">
    <name type="scientific">Portunus trituberculatus</name>
    <name type="common">Swimming crab</name>
    <name type="synonym">Neptunus trituberculatus</name>
    <dbReference type="NCBI Taxonomy" id="210409"/>
    <lineage>
        <taxon>Eukaryota</taxon>
        <taxon>Metazoa</taxon>
        <taxon>Ecdysozoa</taxon>
        <taxon>Arthropoda</taxon>
        <taxon>Crustacea</taxon>
        <taxon>Multicrustacea</taxon>
        <taxon>Malacostraca</taxon>
        <taxon>Eumalacostraca</taxon>
        <taxon>Eucarida</taxon>
        <taxon>Decapoda</taxon>
        <taxon>Pleocyemata</taxon>
        <taxon>Brachyura</taxon>
        <taxon>Eubrachyura</taxon>
        <taxon>Portunoidea</taxon>
        <taxon>Portunidae</taxon>
        <taxon>Portuninae</taxon>
        <taxon>Portunus</taxon>
    </lineage>
</organism>
<feature type="region of interest" description="Disordered" evidence="1">
    <location>
        <begin position="146"/>
        <end position="196"/>
    </location>
</feature>
<accession>A0A5B7I0K8</accession>
<sequence>MGELTTSSFPQWTYTHIRDRRAQTLLARLRIGHTYLTNKFLLSRDPQPYCDNCLVPLTVRYLLVECPSLTDLRHRYLYLCRSRDSGVYYISKVLGPECLAQDHDVFRFFGEKLAFSQSNWASCDEDGLSMETSDDIVTAVPLGPAVSKSAVQPDPRPPRTGRSNDGSHHSPVGRKAAVQRPSTSQFPVSHGQTLEKAPCGENSVFYCRSSLQPV</sequence>
<comment type="caution">
    <text evidence="2">The sequence shown here is derived from an EMBL/GenBank/DDBJ whole genome shotgun (WGS) entry which is preliminary data.</text>
</comment>